<comment type="caution">
    <text evidence="5">The sequence shown here is derived from an EMBL/GenBank/DDBJ whole genome shotgun (WGS) entry which is preliminary data.</text>
</comment>
<dbReference type="OrthoDB" id="9797252at2"/>
<accession>A0A4V2S735</accession>
<protein>
    <submittedName>
        <fullName evidence="5">Methyltransferase family protein</fullName>
    </submittedName>
</protein>
<evidence type="ECO:0000259" key="4">
    <source>
        <dbReference type="Pfam" id="PF08241"/>
    </source>
</evidence>
<gene>
    <name evidence="5" type="ORF">EV192_10562</name>
</gene>
<dbReference type="GO" id="GO:0008757">
    <property type="term" value="F:S-adenosylmethionine-dependent methyltransferase activity"/>
    <property type="evidence" value="ECO:0007669"/>
    <property type="project" value="InterPro"/>
</dbReference>
<keyword evidence="6" id="KW-1185">Reference proteome</keyword>
<evidence type="ECO:0000256" key="1">
    <source>
        <dbReference type="ARBA" id="ARBA00008361"/>
    </source>
</evidence>
<keyword evidence="3 5" id="KW-0808">Transferase</keyword>
<evidence type="ECO:0000256" key="3">
    <source>
        <dbReference type="ARBA" id="ARBA00022679"/>
    </source>
</evidence>
<feature type="domain" description="Methyltransferase type 11" evidence="4">
    <location>
        <begin position="47"/>
        <end position="135"/>
    </location>
</feature>
<proteinExistence type="inferred from homology"/>
<dbReference type="GO" id="GO:0032259">
    <property type="term" value="P:methylation"/>
    <property type="evidence" value="ECO:0007669"/>
    <property type="project" value="UniProtKB-KW"/>
</dbReference>
<dbReference type="InterPro" id="IPR029063">
    <property type="entry name" value="SAM-dependent_MTases_sf"/>
</dbReference>
<organism evidence="5 6">
    <name type="scientific">Actinocrispum wychmicini</name>
    <dbReference type="NCBI Taxonomy" id="1213861"/>
    <lineage>
        <taxon>Bacteria</taxon>
        <taxon>Bacillati</taxon>
        <taxon>Actinomycetota</taxon>
        <taxon>Actinomycetes</taxon>
        <taxon>Pseudonocardiales</taxon>
        <taxon>Pseudonocardiaceae</taxon>
        <taxon>Actinocrispum</taxon>
    </lineage>
</organism>
<dbReference type="Gene3D" id="3.40.50.150">
    <property type="entry name" value="Vaccinia Virus protein VP39"/>
    <property type="match status" value="1"/>
</dbReference>
<evidence type="ECO:0000313" key="5">
    <source>
        <dbReference type="EMBL" id="TCO58000.1"/>
    </source>
</evidence>
<evidence type="ECO:0000313" key="6">
    <source>
        <dbReference type="Proteomes" id="UP000295680"/>
    </source>
</evidence>
<comment type="similarity">
    <text evidence="1">Belongs to the methyltransferase superfamily.</text>
</comment>
<dbReference type="EMBL" id="SLWS01000005">
    <property type="protein sequence ID" value="TCO58000.1"/>
    <property type="molecule type" value="Genomic_DNA"/>
</dbReference>
<dbReference type="CDD" id="cd02440">
    <property type="entry name" value="AdoMet_MTases"/>
    <property type="match status" value="1"/>
</dbReference>
<dbReference type="AlphaFoldDB" id="A0A4V2S735"/>
<dbReference type="Pfam" id="PF08241">
    <property type="entry name" value="Methyltransf_11"/>
    <property type="match status" value="1"/>
</dbReference>
<dbReference type="InterPro" id="IPR051052">
    <property type="entry name" value="Diverse_substrate_MTase"/>
</dbReference>
<name>A0A4V2S735_9PSEU</name>
<evidence type="ECO:0000256" key="2">
    <source>
        <dbReference type="ARBA" id="ARBA00022603"/>
    </source>
</evidence>
<dbReference type="InterPro" id="IPR013216">
    <property type="entry name" value="Methyltransf_11"/>
</dbReference>
<dbReference type="PANTHER" id="PTHR44942">
    <property type="entry name" value="METHYLTRANSF_11 DOMAIN-CONTAINING PROTEIN"/>
    <property type="match status" value="1"/>
</dbReference>
<dbReference type="PANTHER" id="PTHR44942:SF4">
    <property type="entry name" value="METHYLTRANSFERASE TYPE 11 DOMAIN-CONTAINING PROTEIN"/>
    <property type="match status" value="1"/>
</dbReference>
<keyword evidence="2 5" id="KW-0489">Methyltransferase</keyword>
<dbReference type="RefSeq" id="WP_132118430.1">
    <property type="nucleotide sequence ID" value="NZ_SLWS01000005.1"/>
</dbReference>
<dbReference type="SUPFAM" id="SSF53335">
    <property type="entry name" value="S-adenosyl-L-methionine-dependent methyltransferases"/>
    <property type="match status" value="1"/>
</dbReference>
<reference evidence="5 6" key="1">
    <citation type="submission" date="2019-03" db="EMBL/GenBank/DDBJ databases">
        <title>Genomic Encyclopedia of Type Strains, Phase IV (KMG-IV): sequencing the most valuable type-strain genomes for metagenomic binning, comparative biology and taxonomic classification.</title>
        <authorList>
            <person name="Goeker M."/>
        </authorList>
    </citation>
    <scope>NUCLEOTIDE SEQUENCE [LARGE SCALE GENOMIC DNA]</scope>
    <source>
        <strain evidence="5 6">DSM 45934</strain>
    </source>
</reference>
<dbReference type="Proteomes" id="UP000295680">
    <property type="component" value="Unassembled WGS sequence"/>
</dbReference>
<sequence length="249" mass="27033">MTNPDAELHARRAASFGAQAAAYAEHRPDYPDAAIGWVLGKGTENVLDLAAGTGKLTQSLLARGLRVTAVEPDAEMLAELSKRFPEAEAMTGTAEDIPLPAGSVDAVLVGQAFHWFDVAKALDEIGRVLRPGGMLGAFWNYENPDVPWVARYEELVRTGVSRTTSQGPLPDGHPLFGPFERDTFDHSFRRTAESLAATVATHSHMLVASEADRTAALTRLLTYLKAQPETANGEFDLPLRTIAVKTRRR</sequence>